<protein>
    <submittedName>
        <fullName evidence="2">Uncharacterized protein</fullName>
    </submittedName>
</protein>
<dbReference type="Proteomes" id="UP000887566">
    <property type="component" value="Unplaced"/>
</dbReference>
<dbReference type="AlphaFoldDB" id="A0A914V183"/>
<organism evidence="1 2">
    <name type="scientific">Plectus sambesii</name>
    <dbReference type="NCBI Taxonomy" id="2011161"/>
    <lineage>
        <taxon>Eukaryota</taxon>
        <taxon>Metazoa</taxon>
        <taxon>Ecdysozoa</taxon>
        <taxon>Nematoda</taxon>
        <taxon>Chromadorea</taxon>
        <taxon>Plectida</taxon>
        <taxon>Plectina</taxon>
        <taxon>Plectoidea</taxon>
        <taxon>Plectidae</taxon>
        <taxon>Plectus</taxon>
    </lineage>
</organism>
<keyword evidence="1" id="KW-1185">Reference proteome</keyword>
<name>A0A914V183_9BILA</name>
<evidence type="ECO:0000313" key="1">
    <source>
        <dbReference type="Proteomes" id="UP000887566"/>
    </source>
</evidence>
<proteinExistence type="predicted"/>
<accession>A0A914V183</accession>
<reference evidence="2" key="1">
    <citation type="submission" date="2022-11" db="UniProtKB">
        <authorList>
            <consortium name="WormBaseParasite"/>
        </authorList>
    </citation>
    <scope>IDENTIFICATION</scope>
</reference>
<dbReference type="WBParaSite" id="PSAMB.scaffold14165size1977.g35898.t1">
    <property type="protein sequence ID" value="PSAMB.scaffold14165size1977.g35898.t1"/>
    <property type="gene ID" value="PSAMB.scaffold14165size1977.g35898"/>
</dbReference>
<evidence type="ECO:0000313" key="2">
    <source>
        <dbReference type="WBParaSite" id="PSAMB.scaffold14165size1977.g35898.t1"/>
    </source>
</evidence>
<sequence>MLRYWPPGSLAMRMHWLLVLTEVDFYVAGNPSQQLRVLVEHFHAKFANLIAALGSSRLSIIQMVMLVELFELDLANHAVLADPSSASNKLDAIPFVLYAVVGASASSGAFFTTHLKRIFDISALMSRTEDATVRQLCGRLLAACFEAQRLVQEGCVRLTDVKSVPVDLRRNVEDLSTKFVDDFGVENAAFAFHLPSQWLQQLVFEQMCARLCVSPTATPKWLIKSE</sequence>